<proteinExistence type="predicted"/>
<dbReference type="GO" id="GO:0003676">
    <property type="term" value="F:nucleic acid binding"/>
    <property type="evidence" value="ECO:0007669"/>
    <property type="project" value="InterPro"/>
</dbReference>
<name>A0A6L2LGY2_TANCI</name>
<feature type="domain" description="CCHC-type" evidence="3">
    <location>
        <begin position="20"/>
        <end position="34"/>
    </location>
</feature>
<evidence type="ECO:0000256" key="1">
    <source>
        <dbReference type="PROSITE-ProRule" id="PRU00047"/>
    </source>
</evidence>
<sequence length="813" mass="92516">MKHCYANKERIGFDKSKVECFNCHKRGHFARECRAPMNQDNRNMKPTRRTVSVEETTSNALVSQYDGFGYDWSNQAEDGPTNFTLMAYSSTSSSYFINSEASNDSNYCSSCLECVKDLKEQNEQLVKDLRTAKIIDKCKTGLGYNAVPPPYTKKFMPPKPDLVYPSLDDFVVEFVGESIVEKPTIESNKPKTIRKENGALIIEDWVSKSEDEDEPKLQIVKANFTKIEFVKPKNNRKPVEQIRQDTYRSIRGNKRNWNQQMSQKLRSDFEIFNKACHQDLKDKGVIESGCSRHMTGNRSYLTDYEEIDGGFLTFGGYSTNSKAFRVFNSRTRIVEENLHVKFSETTPNIAESGPNWIFDIDALTKSMNYKLVVAGNQSNGSTCKAKVETVPDKDYILLPLWNQDPLFSSSSKDSPGDGFNPSRKEEQKDVKDLGNKDSEVPSLKEPRVNQDNDANVNSTNNINTISPTINAAGLEDNAVEENIVYRCADDPNILDLEEISRFSNAEDDDTGADMNNLDTYFQVSLVPTTRIHKDHPLNQVIGDVQSAIQTRSMSKNLEEYGNKMDERGIVIKNKVRLVAQGYTQEEEIDYDEVFSPVSRIKAIRLFLAYASLKDFVVYQMDIKSAFLYGQIEEEVYVCQPGFEDPNFPNIVYKFGFDVKTASTPMETKIPLLKDANGVEVDVHLYRSMIGSLMYLTSLRPDIMFAICACARFQVNPKVLNLYAVKRIFRYLKDQPKLGLWYPKDSPFDLVAYTDSNYVGSSLDKKSTIRGCQFLRCRLILWQCRTQTVVANSTIEAEYIAALNCCGRVLWIQN</sequence>
<evidence type="ECO:0000313" key="4">
    <source>
        <dbReference type="EMBL" id="GEU60410.1"/>
    </source>
</evidence>
<dbReference type="AlphaFoldDB" id="A0A6L2LGY2"/>
<accession>A0A6L2LGY2</accession>
<dbReference type="InterPro" id="IPR036875">
    <property type="entry name" value="Znf_CCHC_sf"/>
</dbReference>
<dbReference type="SMART" id="SM00343">
    <property type="entry name" value="ZnF_C2HC"/>
    <property type="match status" value="1"/>
</dbReference>
<keyword evidence="1" id="KW-0479">Metal-binding</keyword>
<evidence type="ECO:0000256" key="2">
    <source>
        <dbReference type="SAM" id="MobiDB-lite"/>
    </source>
</evidence>
<dbReference type="PANTHER" id="PTHR11439">
    <property type="entry name" value="GAG-POL-RELATED RETROTRANSPOSON"/>
    <property type="match status" value="1"/>
</dbReference>
<evidence type="ECO:0000259" key="3">
    <source>
        <dbReference type="PROSITE" id="PS50158"/>
    </source>
</evidence>
<dbReference type="EMBL" id="BKCJ010004330">
    <property type="protein sequence ID" value="GEU60410.1"/>
    <property type="molecule type" value="Genomic_DNA"/>
</dbReference>
<dbReference type="InterPro" id="IPR001878">
    <property type="entry name" value="Znf_CCHC"/>
</dbReference>
<keyword evidence="1" id="KW-0863">Zinc-finger</keyword>
<dbReference type="InterPro" id="IPR013103">
    <property type="entry name" value="RVT_2"/>
</dbReference>
<dbReference type="PANTHER" id="PTHR11439:SF495">
    <property type="entry name" value="REVERSE TRANSCRIPTASE, RNA-DEPENDENT DNA POLYMERASE-RELATED"/>
    <property type="match status" value="1"/>
</dbReference>
<dbReference type="SUPFAM" id="SSF57756">
    <property type="entry name" value="Retrovirus zinc finger-like domains"/>
    <property type="match status" value="1"/>
</dbReference>
<dbReference type="GO" id="GO:0008270">
    <property type="term" value="F:zinc ion binding"/>
    <property type="evidence" value="ECO:0007669"/>
    <property type="project" value="UniProtKB-KW"/>
</dbReference>
<comment type="caution">
    <text evidence="4">The sequence shown here is derived from an EMBL/GenBank/DDBJ whole genome shotgun (WGS) entry which is preliminary data.</text>
</comment>
<organism evidence="4">
    <name type="scientific">Tanacetum cinerariifolium</name>
    <name type="common">Dalmatian daisy</name>
    <name type="synonym">Chrysanthemum cinerariifolium</name>
    <dbReference type="NCBI Taxonomy" id="118510"/>
    <lineage>
        <taxon>Eukaryota</taxon>
        <taxon>Viridiplantae</taxon>
        <taxon>Streptophyta</taxon>
        <taxon>Embryophyta</taxon>
        <taxon>Tracheophyta</taxon>
        <taxon>Spermatophyta</taxon>
        <taxon>Magnoliopsida</taxon>
        <taxon>eudicotyledons</taxon>
        <taxon>Gunneridae</taxon>
        <taxon>Pentapetalae</taxon>
        <taxon>asterids</taxon>
        <taxon>campanulids</taxon>
        <taxon>Asterales</taxon>
        <taxon>Asteraceae</taxon>
        <taxon>Asteroideae</taxon>
        <taxon>Anthemideae</taxon>
        <taxon>Anthemidinae</taxon>
        <taxon>Tanacetum</taxon>
    </lineage>
</organism>
<protein>
    <submittedName>
        <fullName evidence="4">Uncharacterized mitochondrial protein AtMg00810-like</fullName>
    </submittedName>
</protein>
<reference evidence="4" key="1">
    <citation type="journal article" date="2019" name="Sci. Rep.">
        <title>Draft genome of Tanacetum cinerariifolium, the natural source of mosquito coil.</title>
        <authorList>
            <person name="Yamashiro T."/>
            <person name="Shiraishi A."/>
            <person name="Satake H."/>
            <person name="Nakayama K."/>
        </authorList>
    </citation>
    <scope>NUCLEOTIDE SEQUENCE</scope>
</reference>
<gene>
    <name evidence="4" type="ORF">Tci_032388</name>
</gene>
<keyword evidence="1" id="KW-0862">Zinc</keyword>
<feature type="compositionally biased region" description="Low complexity" evidence="2">
    <location>
        <begin position="451"/>
        <end position="463"/>
    </location>
</feature>
<dbReference type="Gene3D" id="4.10.60.10">
    <property type="entry name" value="Zinc finger, CCHC-type"/>
    <property type="match status" value="1"/>
</dbReference>
<dbReference type="Pfam" id="PF07727">
    <property type="entry name" value="RVT_2"/>
    <property type="match status" value="1"/>
</dbReference>
<feature type="compositionally biased region" description="Basic and acidic residues" evidence="2">
    <location>
        <begin position="422"/>
        <end position="450"/>
    </location>
</feature>
<dbReference type="PROSITE" id="PS50158">
    <property type="entry name" value="ZF_CCHC"/>
    <property type="match status" value="1"/>
</dbReference>
<feature type="region of interest" description="Disordered" evidence="2">
    <location>
        <begin position="407"/>
        <end position="463"/>
    </location>
</feature>